<comment type="caution">
    <text evidence="1">The sequence shown here is derived from an EMBL/GenBank/DDBJ whole genome shotgun (WGS) entry which is preliminary data.</text>
</comment>
<gene>
    <name evidence="1" type="ORF">LCGC14_2132060</name>
</gene>
<accession>A0A0F9GX41</accession>
<sequence>MARREPGGGKDGVDDLWAYAVSDAENSVGWAAKAAATRLAHDTGLLRLHVPALMGVRRLLRQC</sequence>
<organism evidence="1">
    <name type="scientific">marine sediment metagenome</name>
    <dbReference type="NCBI Taxonomy" id="412755"/>
    <lineage>
        <taxon>unclassified sequences</taxon>
        <taxon>metagenomes</taxon>
        <taxon>ecological metagenomes</taxon>
    </lineage>
</organism>
<reference evidence="1" key="1">
    <citation type="journal article" date="2015" name="Nature">
        <title>Complex archaea that bridge the gap between prokaryotes and eukaryotes.</title>
        <authorList>
            <person name="Spang A."/>
            <person name="Saw J.H."/>
            <person name="Jorgensen S.L."/>
            <person name="Zaremba-Niedzwiedzka K."/>
            <person name="Martijn J."/>
            <person name="Lind A.E."/>
            <person name="van Eijk R."/>
            <person name="Schleper C."/>
            <person name="Guy L."/>
            <person name="Ettema T.J."/>
        </authorList>
    </citation>
    <scope>NUCLEOTIDE SEQUENCE</scope>
</reference>
<evidence type="ECO:0000313" key="1">
    <source>
        <dbReference type="EMBL" id="KKL67727.1"/>
    </source>
</evidence>
<dbReference type="EMBL" id="LAZR01026768">
    <property type="protein sequence ID" value="KKL67727.1"/>
    <property type="molecule type" value="Genomic_DNA"/>
</dbReference>
<protein>
    <submittedName>
        <fullName evidence="1">Uncharacterized protein</fullName>
    </submittedName>
</protein>
<dbReference type="AlphaFoldDB" id="A0A0F9GX41"/>
<proteinExistence type="predicted"/>
<name>A0A0F9GX41_9ZZZZ</name>